<evidence type="ECO:0000259" key="4">
    <source>
        <dbReference type="Pfam" id="PF17853"/>
    </source>
</evidence>
<feature type="domain" description="CdaR GGDEF-like" evidence="4">
    <location>
        <begin position="254"/>
        <end position="359"/>
    </location>
</feature>
<dbReference type="RefSeq" id="WP_210100045.1">
    <property type="nucleotide sequence ID" value="NZ_BAABLK010000034.1"/>
</dbReference>
<dbReference type="InterPro" id="IPR025736">
    <property type="entry name" value="PucR_C-HTH_dom"/>
</dbReference>
<dbReference type="Proteomes" id="UP001501257">
    <property type="component" value="Unassembled WGS sequence"/>
</dbReference>
<evidence type="ECO:0000313" key="6">
    <source>
        <dbReference type="Proteomes" id="UP001501257"/>
    </source>
</evidence>
<feature type="domain" description="Purine catabolism PurC-like" evidence="2">
    <location>
        <begin position="17"/>
        <end position="124"/>
    </location>
</feature>
<dbReference type="Pfam" id="PF07905">
    <property type="entry name" value="PucR"/>
    <property type="match status" value="1"/>
</dbReference>
<dbReference type="InterPro" id="IPR042070">
    <property type="entry name" value="PucR_C-HTH_sf"/>
</dbReference>
<evidence type="ECO:0000259" key="2">
    <source>
        <dbReference type="Pfam" id="PF07905"/>
    </source>
</evidence>
<protein>
    <submittedName>
        <fullName evidence="5">PucR family transcriptional regulator</fullName>
    </submittedName>
</protein>
<evidence type="ECO:0000256" key="1">
    <source>
        <dbReference type="ARBA" id="ARBA00006754"/>
    </source>
</evidence>
<dbReference type="InterPro" id="IPR051448">
    <property type="entry name" value="CdaR-like_regulators"/>
</dbReference>
<feature type="domain" description="PucR C-terminal helix-turn-helix" evidence="3">
    <location>
        <begin position="406"/>
        <end position="464"/>
    </location>
</feature>
<comment type="similarity">
    <text evidence="1">Belongs to the CdaR family.</text>
</comment>
<dbReference type="EMBL" id="BAABLK010000034">
    <property type="protein sequence ID" value="GAA5227932.1"/>
    <property type="molecule type" value="Genomic_DNA"/>
</dbReference>
<gene>
    <name evidence="5" type="ORF">GCM10025778_24650</name>
</gene>
<reference evidence="6" key="1">
    <citation type="journal article" date="2019" name="Int. J. Syst. Evol. Microbiol.">
        <title>The Global Catalogue of Microorganisms (GCM) 10K type strain sequencing project: providing services to taxonomists for standard genome sequencing and annotation.</title>
        <authorList>
            <consortium name="The Broad Institute Genomics Platform"/>
            <consortium name="The Broad Institute Genome Sequencing Center for Infectious Disease"/>
            <person name="Wu L."/>
            <person name="Ma J."/>
        </authorList>
    </citation>
    <scope>NUCLEOTIDE SEQUENCE [LARGE SCALE GENOMIC DNA]</scope>
    <source>
        <strain evidence="6">JCM 18952</strain>
    </source>
</reference>
<accession>A0ABP9TQC0</accession>
<dbReference type="InterPro" id="IPR041522">
    <property type="entry name" value="CdaR_GGDEF"/>
</dbReference>
<name>A0ABP9TQC0_9MICC</name>
<evidence type="ECO:0000313" key="5">
    <source>
        <dbReference type="EMBL" id="GAA5227932.1"/>
    </source>
</evidence>
<organism evidence="5 6">
    <name type="scientific">Paeniglutamicibacter antarcticus</name>
    <dbReference type="NCBI Taxonomy" id="494023"/>
    <lineage>
        <taxon>Bacteria</taxon>
        <taxon>Bacillati</taxon>
        <taxon>Actinomycetota</taxon>
        <taxon>Actinomycetes</taxon>
        <taxon>Micrococcales</taxon>
        <taxon>Micrococcaceae</taxon>
        <taxon>Paeniglutamicibacter</taxon>
    </lineage>
</organism>
<comment type="caution">
    <text evidence="5">The sequence shown here is derived from an EMBL/GenBank/DDBJ whole genome shotgun (WGS) entry which is preliminary data.</text>
</comment>
<dbReference type="Pfam" id="PF13556">
    <property type="entry name" value="HTH_30"/>
    <property type="match status" value="1"/>
</dbReference>
<keyword evidence="6" id="KW-1185">Reference proteome</keyword>
<dbReference type="Gene3D" id="1.10.10.2840">
    <property type="entry name" value="PucR C-terminal helix-turn-helix domain"/>
    <property type="match status" value="1"/>
</dbReference>
<sequence length="468" mass="49982">MAITLSKLLESRSLALRALTGICGAGNKPIEWAAVTEMRDPSPFLTGEEIVLTTGVRHNTIANQEAFVATVHGAGALALGYGTGLSHRSVPAAVIRKATELGLPVFEVPYETPFVAITKLIADALNDDHLKRLEQLLQGHQQLASTLLTGGLRSMLRELSRMLGTAVVLTQFGARVHGPELGEENWHKVPIATGLKDKCTLYIAEPYDHDGLVHYAQGLIGLELANQARLRESTRLVAGQAFSDLMAGTLKGAEADARLLGIGVVPGKAHSVVLVAGSQGQEKALRTLPIPPQFEHIVSAIVEDRLALVVALNDGSAVASAIDSYLQGGGISASVGFGGGYTQPNGLRWSFFEAVEALRHGERINTPSKLSLTSLLLAARDVPLQALAHEALDPLQAFDKKHAAELVLTLRNYLELDGSVGAVAGARGLHRNTVRYRLQQISELSGYDPTKTADRVQLWLALTAMDLN</sequence>
<proteinExistence type="inferred from homology"/>
<evidence type="ECO:0000259" key="3">
    <source>
        <dbReference type="Pfam" id="PF13556"/>
    </source>
</evidence>
<dbReference type="PANTHER" id="PTHR33744">
    <property type="entry name" value="CARBOHYDRATE DIACID REGULATOR"/>
    <property type="match status" value="1"/>
</dbReference>
<dbReference type="Pfam" id="PF17853">
    <property type="entry name" value="GGDEF_2"/>
    <property type="match status" value="1"/>
</dbReference>
<dbReference type="InterPro" id="IPR012914">
    <property type="entry name" value="PucR_dom"/>
</dbReference>
<dbReference type="PANTHER" id="PTHR33744:SF7">
    <property type="entry name" value="PUCR FAMILY TRANSCRIPTIONAL REGULATOR"/>
    <property type="match status" value="1"/>
</dbReference>